<keyword evidence="3" id="KW-1185">Reference proteome</keyword>
<protein>
    <recommendedName>
        <fullName evidence="1">Methyltransferase type 11 domain-containing protein</fullName>
    </recommendedName>
</protein>
<dbReference type="Proteomes" id="UP000191200">
    <property type="component" value="Chromosome"/>
</dbReference>
<dbReference type="GO" id="GO:0008757">
    <property type="term" value="F:S-adenosylmethionine-dependent methyltransferase activity"/>
    <property type="evidence" value="ECO:0007669"/>
    <property type="project" value="InterPro"/>
</dbReference>
<name>A0A1J0A7H4_9ENTE</name>
<evidence type="ECO:0000313" key="3">
    <source>
        <dbReference type="Proteomes" id="UP000191200"/>
    </source>
</evidence>
<proteinExistence type="predicted"/>
<organism evidence="2 3">
    <name type="scientific">Vagococcus teuberi</name>
    <dbReference type="NCBI Taxonomy" id="519472"/>
    <lineage>
        <taxon>Bacteria</taxon>
        <taxon>Bacillati</taxon>
        <taxon>Bacillota</taxon>
        <taxon>Bacilli</taxon>
        <taxon>Lactobacillales</taxon>
        <taxon>Enterococcaceae</taxon>
        <taxon>Vagococcus</taxon>
    </lineage>
</organism>
<evidence type="ECO:0000313" key="2">
    <source>
        <dbReference type="EMBL" id="APB31866.1"/>
    </source>
</evidence>
<dbReference type="InterPro" id="IPR013216">
    <property type="entry name" value="Methyltransf_11"/>
</dbReference>
<sequence>MVVKDFKKEMIDYWADRSITYAEQHKDELLGEQKKIWQDYIHQELLSSDIKVKKVLDIGTGPGFLSIILADLGYEVTSIDMTEEMLTKAKCNAGHLSSMIEWQLMDAQELLFDENEYDAIVTRNVTWNLENPEKAYQEWLRVLKPGGILLNFDSNWYHYLYDEKVRQEYNEARRLVKNYDVKDLYEMTDIQRMEELARKMPMSKIDRPQWDIDILKSLNISDISVRHNLNNYLLNEEQQVNCMFSPIFLIKATN</sequence>
<dbReference type="AlphaFoldDB" id="A0A1J0A7H4"/>
<dbReference type="RefSeq" id="WP_071457468.1">
    <property type="nucleotide sequence ID" value="NZ_CP017267.1"/>
</dbReference>
<dbReference type="PANTHER" id="PTHR43591">
    <property type="entry name" value="METHYLTRANSFERASE"/>
    <property type="match status" value="1"/>
</dbReference>
<dbReference type="KEGG" id="vte:BHY08_08585"/>
<dbReference type="CDD" id="cd02440">
    <property type="entry name" value="AdoMet_MTases"/>
    <property type="match status" value="1"/>
</dbReference>
<dbReference type="Gene3D" id="3.40.50.150">
    <property type="entry name" value="Vaccinia Virus protein VP39"/>
    <property type="match status" value="1"/>
</dbReference>
<dbReference type="Pfam" id="PF08241">
    <property type="entry name" value="Methyltransf_11"/>
    <property type="match status" value="1"/>
</dbReference>
<evidence type="ECO:0000259" key="1">
    <source>
        <dbReference type="Pfam" id="PF08241"/>
    </source>
</evidence>
<dbReference type="InterPro" id="IPR029063">
    <property type="entry name" value="SAM-dependent_MTases_sf"/>
</dbReference>
<reference evidence="2 3" key="1">
    <citation type="submission" date="2016-09" db="EMBL/GenBank/DDBJ databases">
        <title>Vagococcus teuberi sp. nov., isolated from the Malian artisanal sour milk fene.</title>
        <authorList>
            <person name="Wullschleger S."/>
            <person name="Seifert C."/>
            <person name="Baumgartner S."/>
            <person name="Lacroix C."/>
            <person name="Bonfoh B."/>
            <person name="Stevens M.J."/>
            <person name="Meile L."/>
        </authorList>
    </citation>
    <scope>NUCLEOTIDE SEQUENCE [LARGE SCALE GENOMIC DNA]</scope>
    <source>
        <strain evidence="2 3">DSM 21459</strain>
    </source>
</reference>
<dbReference type="PANTHER" id="PTHR43591:SF24">
    <property type="entry name" value="2-METHOXY-6-POLYPRENYL-1,4-BENZOQUINOL METHYLASE, MITOCHONDRIAL"/>
    <property type="match status" value="1"/>
</dbReference>
<dbReference type="STRING" id="519472.BHY08_08585"/>
<accession>A0A1J0A7H4</accession>
<dbReference type="SUPFAM" id="SSF53335">
    <property type="entry name" value="S-adenosyl-L-methionine-dependent methyltransferases"/>
    <property type="match status" value="1"/>
</dbReference>
<feature type="domain" description="Methyltransferase type 11" evidence="1">
    <location>
        <begin position="56"/>
        <end position="150"/>
    </location>
</feature>
<gene>
    <name evidence="2" type="ORF">BHY08_08585</name>
</gene>
<dbReference type="EMBL" id="CP017267">
    <property type="protein sequence ID" value="APB31866.1"/>
    <property type="molecule type" value="Genomic_DNA"/>
</dbReference>